<protein>
    <submittedName>
        <fullName evidence="2">Uncharacterized protein</fullName>
    </submittedName>
</protein>
<name>A0A641ATI5_9ACTN</name>
<accession>A0A641ATI5</accession>
<dbReference type="RefSeq" id="WP_129180747.1">
    <property type="nucleotide sequence ID" value="NZ_JAGIOG010000001.1"/>
</dbReference>
<organism evidence="2 3">
    <name type="scientific">Aeromicrobium fastidiosum</name>
    <dbReference type="NCBI Taxonomy" id="52699"/>
    <lineage>
        <taxon>Bacteria</taxon>
        <taxon>Bacillati</taxon>
        <taxon>Actinomycetota</taxon>
        <taxon>Actinomycetes</taxon>
        <taxon>Propionibacteriales</taxon>
        <taxon>Nocardioidaceae</taxon>
        <taxon>Aeromicrobium</taxon>
    </lineage>
</organism>
<comment type="caution">
    <text evidence="2">The sequence shown here is derived from an EMBL/GenBank/DDBJ whole genome shotgun (WGS) entry which is preliminary data.</text>
</comment>
<keyword evidence="1" id="KW-0472">Membrane</keyword>
<evidence type="ECO:0000313" key="3">
    <source>
        <dbReference type="Proteomes" id="UP001515100"/>
    </source>
</evidence>
<evidence type="ECO:0000256" key="1">
    <source>
        <dbReference type="SAM" id="Phobius"/>
    </source>
</evidence>
<keyword evidence="3" id="KW-1185">Reference proteome</keyword>
<dbReference type="AlphaFoldDB" id="A0A641ATI5"/>
<evidence type="ECO:0000313" key="2">
    <source>
        <dbReference type="EMBL" id="KAA1380361.1"/>
    </source>
</evidence>
<gene>
    <name evidence="2" type="ORF">ESP62_004025</name>
</gene>
<feature type="transmembrane region" description="Helical" evidence="1">
    <location>
        <begin position="12"/>
        <end position="35"/>
    </location>
</feature>
<dbReference type="EMBL" id="SDPP02000001">
    <property type="protein sequence ID" value="KAA1380361.1"/>
    <property type="molecule type" value="Genomic_DNA"/>
</dbReference>
<reference evidence="2" key="1">
    <citation type="submission" date="2019-09" db="EMBL/GenBank/DDBJ databases">
        <authorList>
            <person name="Li J."/>
        </authorList>
    </citation>
    <scope>NUCLEOTIDE SEQUENCE [LARGE SCALE GENOMIC DNA]</scope>
    <source>
        <strain evidence="2">NRBC 14897</strain>
    </source>
</reference>
<proteinExistence type="predicted"/>
<dbReference type="Proteomes" id="UP001515100">
    <property type="component" value="Unassembled WGS sequence"/>
</dbReference>
<sequence>MTFDIPTPTALLVVLAVAAILSAAVLLSVFANFLLENRKVRVARHQPVTAYYGNLILGR</sequence>
<keyword evidence="1" id="KW-1133">Transmembrane helix</keyword>
<keyword evidence="1" id="KW-0812">Transmembrane</keyword>